<reference evidence="6 7" key="1">
    <citation type="submission" date="2016-04" db="EMBL/GenBank/DDBJ databases">
        <title>Complete genome sequence of Bacillus oceanisediminis strain 2691.</title>
        <authorList>
            <person name="Jeong H."/>
            <person name="Kim H.J."/>
            <person name="Lee D.-W."/>
        </authorList>
    </citation>
    <scope>NUCLEOTIDE SEQUENCE [LARGE SCALE GENOMIC DNA]</scope>
    <source>
        <strain evidence="6 7">2691</strain>
    </source>
</reference>
<dbReference type="Proteomes" id="UP000077856">
    <property type="component" value="Chromosome"/>
</dbReference>
<keyword evidence="3" id="KW-0285">Flavoprotein</keyword>
<dbReference type="GO" id="GO:0016491">
    <property type="term" value="F:oxidoreductase activity"/>
    <property type="evidence" value="ECO:0007669"/>
    <property type="project" value="UniProtKB-KW"/>
</dbReference>
<proteinExistence type="predicted"/>
<dbReference type="PANTHER" id="PTHR48105">
    <property type="entry name" value="THIOREDOXIN REDUCTASE 1-RELATED-RELATED"/>
    <property type="match status" value="1"/>
</dbReference>
<dbReference type="Pfam" id="PF07992">
    <property type="entry name" value="Pyr_redox_2"/>
    <property type="match status" value="1"/>
</dbReference>
<feature type="domain" description="FAD/NAD(P)-binding" evidence="5">
    <location>
        <begin position="3"/>
        <end position="284"/>
    </location>
</feature>
<evidence type="ECO:0000313" key="6">
    <source>
        <dbReference type="EMBL" id="AND42548.1"/>
    </source>
</evidence>
<dbReference type="InterPro" id="IPR023753">
    <property type="entry name" value="FAD/NAD-binding_dom"/>
</dbReference>
<evidence type="ECO:0000256" key="4">
    <source>
        <dbReference type="ARBA" id="ARBA00023002"/>
    </source>
</evidence>
<accession>A0A160MIB5</accession>
<dbReference type="KEGG" id="bon:A361_26455"/>
<comment type="cofactor">
    <cofactor evidence="1">
        <name>FAD</name>
        <dbReference type="ChEBI" id="CHEBI:57692"/>
    </cofactor>
</comment>
<dbReference type="PRINTS" id="PR00368">
    <property type="entry name" value="FADPNR"/>
</dbReference>
<gene>
    <name evidence="6" type="ORF">A361_26455</name>
</gene>
<protein>
    <submittedName>
        <fullName evidence="6">Pyridine nucleotide-disulfide oxidoreductase</fullName>
    </submittedName>
</protein>
<dbReference type="InterPro" id="IPR050097">
    <property type="entry name" value="Ferredoxin-NADP_redctase_2"/>
</dbReference>
<organism evidence="6 7">
    <name type="scientific">Cytobacillus oceanisediminis 2691</name>
    <dbReference type="NCBI Taxonomy" id="1196031"/>
    <lineage>
        <taxon>Bacteria</taxon>
        <taxon>Bacillati</taxon>
        <taxon>Bacillota</taxon>
        <taxon>Bacilli</taxon>
        <taxon>Bacillales</taxon>
        <taxon>Bacillaceae</taxon>
        <taxon>Cytobacillus</taxon>
    </lineage>
</organism>
<name>A0A160MIB5_9BACI</name>
<dbReference type="eggNOG" id="COG0492">
    <property type="taxonomic scope" value="Bacteria"/>
</dbReference>
<dbReference type="InterPro" id="IPR036188">
    <property type="entry name" value="FAD/NAD-bd_sf"/>
</dbReference>
<dbReference type="STRING" id="1196031.A361_26455"/>
<keyword evidence="4" id="KW-0560">Oxidoreductase</keyword>
<evidence type="ECO:0000313" key="7">
    <source>
        <dbReference type="Proteomes" id="UP000077856"/>
    </source>
</evidence>
<evidence type="ECO:0000259" key="5">
    <source>
        <dbReference type="Pfam" id="PF07992"/>
    </source>
</evidence>
<dbReference type="Gene3D" id="3.50.50.60">
    <property type="entry name" value="FAD/NAD(P)-binding domain"/>
    <property type="match status" value="2"/>
</dbReference>
<dbReference type="EMBL" id="CP015506">
    <property type="protein sequence ID" value="AND42548.1"/>
    <property type="molecule type" value="Genomic_DNA"/>
</dbReference>
<evidence type="ECO:0000256" key="1">
    <source>
        <dbReference type="ARBA" id="ARBA00001974"/>
    </source>
</evidence>
<sequence length="300" mass="32992">MNYDCLIVGGGIAGLQAAIQLGRYKHKVLVLDSNDGRSTICKSYHNILGYPDGVSGPELREIGKKHAESLGVKFVNEKVEHAEKTDGGFEVSSQKGNKYVGKRILLATGIMDRMPPFPELMPCLGISVYVCPDCDGYEVKDKRTIVLGSGNAGANMALTLSYWTNDLVFINHEKKPADQKLLEKLKEKKIEYLEESICKVLADDEKFNGVQLENGKKITGDRGFIAFGGNEVKSDLAKQLRAERLENKHILTDPRSKMTSVKNVWAAGDVAAHSEQVTIAMGEGSQAAIWIHKSLLQDKN</sequence>
<dbReference type="AlphaFoldDB" id="A0A160MIB5"/>
<evidence type="ECO:0000256" key="3">
    <source>
        <dbReference type="ARBA" id="ARBA00022630"/>
    </source>
</evidence>
<dbReference type="SUPFAM" id="SSF51905">
    <property type="entry name" value="FAD/NAD(P)-binding domain"/>
    <property type="match status" value="1"/>
</dbReference>
<dbReference type="RefSeq" id="WP_019380540.1">
    <property type="nucleotide sequence ID" value="NZ_CP015506.1"/>
</dbReference>
<comment type="subunit">
    <text evidence="2">Homodimer.</text>
</comment>
<dbReference type="PRINTS" id="PR00469">
    <property type="entry name" value="PNDRDTASEII"/>
</dbReference>
<evidence type="ECO:0000256" key="2">
    <source>
        <dbReference type="ARBA" id="ARBA00011738"/>
    </source>
</evidence>